<dbReference type="EMBL" id="LGUS01000233">
    <property type="protein sequence ID" value="KOG28571.1"/>
    <property type="molecule type" value="Genomic_DNA"/>
</dbReference>
<dbReference type="InterPro" id="IPR041472">
    <property type="entry name" value="BL00235/CARNS1_N"/>
</dbReference>
<keyword evidence="3 4" id="KW-0067">ATP-binding</keyword>
<keyword evidence="2 4" id="KW-0547">Nucleotide-binding</keyword>
<accession>A0A0L8KRH9</accession>
<dbReference type="SUPFAM" id="SSF56059">
    <property type="entry name" value="Glutathione synthetase ATP-binding domain-like"/>
    <property type="match status" value="1"/>
</dbReference>
<dbReference type="eggNOG" id="COG0151">
    <property type="taxonomic scope" value="Bacteria"/>
</dbReference>
<dbReference type="InterPro" id="IPR011761">
    <property type="entry name" value="ATP-grasp"/>
</dbReference>
<proteinExistence type="predicted"/>
<dbReference type="PROSITE" id="PS50975">
    <property type="entry name" value="ATP_GRASP"/>
    <property type="match status" value="1"/>
</dbReference>
<evidence type="ECO:0000256" key="4">
    <source>
        <dbReference type="PROSITE-ProRule" id="PRU00409"/>
    </source>
</evidence>
<sequence length="404" mass="42134">MESNLTGSGYEALAAARRAGHRVTFLTRDLPMYLAPGHERLDLSLVDEVVTCETNDPAAVVAAVRALDRPADAIVAVGEWHMISGAEASRALALPGPDPAGVRAARDKSATRRLCAAAGVPVPGFARVRDPEEVYGLGLAHPWVVKPLDDGGSNGVRLCRDPDEAADHVRLLLKDTHNERGQRKIPAALVEEYVDGPEVSVELLVRGGEVRVLAVTAKQLGELPYFCETGHQVPAALGSGLDERCAEVAARSLAAVGFDFGAAHVELRLAADGPRLIEINCRPAGDRITRLVALSTGVDLPAELVALYLDPARPLPVPEHRQSAAIAFLPAAAGVVSAVAGADTAARLPGVVDVSLYVEPGTRVPALPDSTARHGHVVTVAPTGPQALARARTAADAVTVTTSA</sequence>
<dbReference type="PANTHER" id="PTHR43585">
    <property type="entry name" value="FUMIPYRROLE BIOSYNTHESIS PROTEIN C"/>
    <property type="match status" value="1"/>
</dbReference>
<dbReference type="AlphaFoldDB" id="A0A0L8KRH9"/>
<gene>
    <name evidence="6" type="ORF">ADK37_39605</name>
</gene>
<protein>
    <recommendedName>
        <fullName evidence="5">ATP-grasp domain-containing protein</fullName>
    </recommendedName>
</protein>
<dbReference type="GO" id="GO:0046872">
    <property type="term" value="F:metal ion binding"/>
    <property type="evidence" value="ECO:0007669"/>
    <property type="project" value="InterPro"/>
</dbReference>
<dbReference type="Pfam" id="PF13535">
    <property type="entry name" value="ATP-grasp_4"/>
    <property type="match status" value="1"/>
</dbReference>
<dbReference type="Gene3D" id="3.30.470.20">
    <property type="entry name" value="ATP-grasp fold, B domain"/>
    <property type="match status" value="1"/>
</dbReference>
<name>A0A0L8KRH9_9ACTN</name>
<evidence type="ECO:0000259" key="5">
    <source>
        <dbReference type="PROSITE" id="PS50975"/>
    </source>
</evidence>
<reference evidence="7" key="1">
    <citation type="submission" date="2015-07" db="EMBL/GenBank/DDBJ databases">
        <authorList>
            <person name="Ju K.-S."/>
            <person name="Doroghazi J.R."/>
            <person name="Metcalf W.W."/>
        </authorList>
    </citation>
    <scope>NUCLEOTIDE SEQUENCE [LARGE SCALE GENOMIC DNA]</scope>
    <source>
        <strain evidence="7">NRRL 2290</strain>
    </source>
</reference>
<keyword evidence="1" id="KW-0436">Ligase</keyword>
<dbReference type="InterPro" id="IPR040570">
    <property type="entry name" value="LAL_C2"/>
</dbReference>
<dbReference type="STRING" id="67356.AQJ84_36965"/>
<dbReference type="Pfam" id="PF18130">
    <property type="entry name" value="ATPgrasp_N"/>
    <property type="match status" value="1"/>
</dbReference>
<dbReference type="SMART" id="SM01209">
    <property type="entry name" value="GARS_A"/>
    <property type="match status" value="1"/>
</dbReference>
<dbReference type="GO" id="GO:0005524">
    <property type="term" value="F:ATP binding"/>
    <property type="evidence" value="ECO:0007669"/>
    <property type="project" value="UniProtKB-UniRule"/>
</dbReference>
<dbReference type="InterPro" id="IPR052032">
    <property type="entry name" value="ATP-dep_AA_Ligase"/>
</dbReference>
<dbReference type="Proteomes" id="UP000037251">
    <property type="component" value="Unassembled WGS sequence"/>
</dbReference>
<dbReference type="PATRIC" id="fig|67356.5.peg.8471"/>
<feature type="domain" description="ATP-grasp" evidence="5">
    <location>
        <begin position="112"/>
        <end position="309"/>
    </location>
</feature>
<evidence type="ECO:0000313" key="7">
    <source>
        <dbReference type="Proteomes" id="UP000037251"/>
    </source>
</evidence>
<evidence type="ECO:0000256" key="2">
    <source>
        <dbReference type="ARBA" id="ARBA00022741"/>
    </source>
</evidence>
<evidence type="ECO:0000313" key="6">
    <source>
        <dbReference type="EMBL" id="KOG28571.1"/>
    </source>
</evidence>
<dbReference type="GO" id="GO:0016874">
    <property type="term" value="F:ligase activity"/>
    <property type="evidence" value="ECO:0007669"/>
    <property type="project" value="UniProtKB-KW"/>
</dbReference>
<evidence type="ECO:0000256" key="1">
    <source>
        <dbReference type="ARBA" id="ARBA00022598"/>
    </source>
</evidence>
<dbReference type="PANTHER" id="PTHR43585:SF2">
    <property type="entry name" value="ATP-GRASP ENZYME FSQD"/>
    <property type="match status" value="1"/>
</dbReference>
<comment type="caution">
    <text evidence="6">The sequence shown here is derived from an EMBL/GenBank/DDBJ whole genome shotgun (WGS) entry which is preliminary data.</text>
</comment>
<keyword evidence="7" id="KW-1185">Reference proteome</keyword>
<dbReference type="Pfam" id="PF18603">
    <property type="entry name" value="LAL_C2"/>
    <property type="match status" value="1"/>
</dbReference>
<evidence type="ECO:0000256" key="3">
    <source>
        <dbReference type="ARBA" id="ARBA00022840"/>
    </source>
</evidence>
<organism evidence="6 7">
    <name type="scientific">Streptomyces resistomycificus</name>
    <dbReference type="NCBI Taxonomy" id="67356"/>
    <lineage>
        <taxon>Bacteria</taxon>
        <taxon>Bacillati</taxon>
        <taxon>Actinomycetota</taxon>
        <taxon>Actinomycetes</taxon>
        <taxon>Kitasatosporales</taxon>
        <taxon>Streptomycetaceae</taxon>
        <taxon>Streptomyces</taxon>
        <taxon>Streptomyces aurantiacus group</taxon>
    </lineage>
</organism>